<dbReference type="GO" id="GO:0042910">
    <property type="term" value="F:xenobiotic transmembrane transporter activity"/>
    <property type="evidence" value="ECO:0007669"/>
    <property type="project" value="TreeGrafter"/>
</dbReference>
<feature type="transmembrane region" description="Helical" evidence="1">
    <location>
        <begin position="940"/>
        <end position="964"/>
    </location>
</feature>
<dbReference type="RefSeq" id="WP_068265101.1">
    <property type="nucleotide sequence ID" value="NZ_LWSK01000076.1"/>
</dbReference>
<accession>A0A5B1CG01</accession>
<name>A0A5B1CG01_9BACT</name>
<feature type="transmembrane region" description="Helical" evidence="1">
    <location>
        <begin position="985"/>
        <end position="1004"/>
    </location>
</feature>
<dbReference type="Gene3D" id="1.20.1640.10">
    <property type="entry name" value="Multidrug efflux transporter AcrB transmembrane domain"/>
    <property type="match status" value="2"/>
</dbReference>
<dbReference type="PRINTS" id="PR00702">
    <property type="entry name" value="ACRIFLAVINRP"/>
</dbReference>
<dbReference type="Proteomes" id="UP000322699">
    <property type="component" value="Unassembled WGS sequence"/>
</dbReference>
<proteinExistence type="predicted"/>
<dbReference type="Gene3D" id="3.30.70.1440">
    <property type="entry name" value="Multidrug efflux transporter AcrB pore domain"/>
    <property type="match status" value="1"/>
</dbReference>
<feature type="transmembrane region" description="Helical" evidence="1">
    <location>
        <begin position="351"/>
        <end position="368"/>
    </location>
</feature>
<evidence type="ECO:0000313" key="2">
    <source>
        <dbReference type="EMBL" id="KAA1258669.1"/>
    </source>
</evidence>
<sequence>MRGPADKPSLIQQFAAGFFRDKRLLTMVLALIVVAGISSLAILPRMEDPVLTPRVALVVTRLPGATAERVESLVTEKIEDSLRDIEEIKELRSTSRVGVSTINIELRDDIYEPGVVWARARGKVEDSISLLPPEASRPLFDDLVTRAYALIVGVAWDDPRKPDYRVLRRLATDLQDKLQNIAGTEVVDRFGDPGEEIEVRIDPVRAASMGLSAAMIAQRVENYDAKETAGQLRDQPMSMLIEVQNQLDAVEGIANIPVASLNGKDVRLSEIGDVSLGVPNPMPRSANLDGKEAVVLGVLVRNDQRIDAWTAKAMPVLDEYAKTLPEGIVLDRLLVQGDYVEERLETLKNNLLFGATGVAIVIFVMMGWRSAVIVTLTLPLASLMVLFGMRLIGIPIHQMSVTGLIIAFGLLIDNAIVVVDEVKGRLRDGASASDAMVGSVKHLAVPLFGSTLTTAFAFAPIALMPGGGGEFVGAIAISVIMAIFASFILALTVIPTMASMLVSGRFEQDENEVQKRPSFLIRFFRDGLSIPWLSAWFKRFVRTCLTHPSLGVVTGISFPILGFVLAGSLKEQFFPPTDRNQFHVQVDLPITAAIGETRQTADAIGDVIREAGAARVDWFFGASAPAFYYNVNGDRRGQPNFAQAIVTMDEGVNPKPIIRQLQTELDDAFVKPRILVRQLEQGPPFEAPVEVRIFGPDLRQLRTLGDEVRQRLTNHPDVVAVRSDLSEVLPQLSFNVDESMAASAGITPAEVAMQLATTLEGARGGKVLQDNEELPVVVRVGDAERSSLTRIETLDLILDGTDARGLPRMTPVSAISSIDLLPESAAIPRLDRKRMNEISVYIKSGVLPSVVQSFIEESLETKPLDLGSGYSLAFGGEAAKRDDSVGNLLSTVGLLLVMMVATLVLSFGSFRMAAIIGLVGFLSMGLAMLSLAIGGYPFGFIAIISTMGLLGVAINDSIVVLAGIRTNADACKGNIEAAVDEVMHASRHVISTTITTIAGFAPLIVSGGEFWPPLAVAMSGGVLGASLLALVLVPSLHQWLIASRVQKPSLISRIQNAFQAVLWKQPVGI</sequence>
<feature type="transmembrane region" description="Helical" evidence="1">
    <location>
        <begin position="1010"/>
        <end position="1033"/>
    </location>
</feature>
<feature type="transmembrane region" description="Helical" evidence="1">
    <location>
        <begin position="24"/>
        <end position="43"/>
    </location>
</feature>
<protein>
    <submittedName>
        <fullName evidence="2">Cobalt-zinc-cadmium resistance protein CzcA</fullName>
    </submittedName>
</protein>
<dbReference type="Gene3D" id="3.30.70.1320">
    <property type="entry name" value="Multidrug efflux transporter AcrB pore domain like"/>
    <property type="match status" value="1"/>
</dbReference>
<feature type="transmembrane region" description="Helical" evidence="1">
    <location>
        <begin position="399"/>
        <end position="422"/>
    </location>
</feature>
<feature type="transmembrane region" description="Helical" evidence="1">
    <location>
        <begin position="471"/>
        <end position="498"/>
    </location>
</feature>
<keyword evidence="1" id="KW-1133">Transmembrane helix</keyword>
<dbReference type="SUPFAM" id="SSF82714">
    <property type="entry name" value="Multidrug efflux transporter AcrB TolC docking domain, DN and DC subdomains"/>
    <property type="match status" value="2"/>
</dbReference>
<dbReference type="PANTHER" id="PTHR32063:SF18">
    <property type="entry name" value="CATION EFFLUX SYSTEM PROTEIN"/>
    <property type="match status" value="1"/>
</dbReference>
<dbReference type="GO" id="GO:0005886">
    <property type="term" value="C:plasma membrane"/>
    <property type="evidence" value="ECO:0007669"/>
    <property type="project" value="TreeGrafter"/>
</dbReference>
<feature type="transmembrane region" description="Helical" evidence="1">
    <location>
        <begin position="888"/>
        <end position="907"/>
    </location>
</feature>
<dbReference type="EMBL" id="VRLW01000001">
    <property type="protein sequence ID" value="KAA1258669.1"/>
    <property type="molecule type" value="Genomic_DNA"/>
</dbReference>
<dbReference type="PANTHER" id="PTHR32063">
    <property type="match status" value="1"/>
</dbReference>
<dbReference type="SUPFAM" id="SSF82866">
    <property type="entry name" value="Multidrug efflux transporter AcrB transmembrane domain"/>
    <property type="match status" value="2"/>
</dbReference>
<dbReference type="InterPro" id="IPR027463">
    <property type="entry name" value="AcrB_DN_DC_subdom"/>
</dbReference>
<keyword evidence="1" id="KW-0812">Transmembrane</keyword>
<dbReference type="AlphaFoldDB" id="A0A5B1CG01"/>
<dbReference type="Gene3D" id="3.30.2090.10">
    <property type="entry name" value="Multidrug efflux transporter AcrB TolC docking domain, DN and DC subdomains"/>
    <property type="match status" value="2"/>
</dbReference>
<dbReference type="InterPro" id="IPR001036">
    <property type="entry name" value="Acrflvin-R"/>
</dbReference>
<feature type="transmembrane region" description="Helical" evidence="1">
    <location>
        <begin position="373"/>
        <end position="393"/>
    </location>
</feature>
<dbReference type="Gene3D" id="3.30.70.1430">
    <property type="entry name" value="Multidrug efflux transporter AcrB pore domain"/>
    <property type="match status" value="2"/>
</dbReference>
<keyword evidence="3" id="KW-1185">Reference proteome</keyword>
<dbReference type="SUPFAM" id="SSF82693">
    <property type="entry name" value="Multidrug efflux transporter AcrB pore domain, PN1, PN2, PC1 and PC2 subdomains"/>
    <property type="match status" value="2"/>
</dbReference>
<evidence type="ECO:0000313" key="3">
    <source>
        <dbReference type="Proteomes" id="UP000322699"/>
    </source>
</evidence>
<dbReference type="Pfam" id="PF00873">
    <property type="entry name" value="ACR_tran"/>
    <property type="match status" value="1"/>
</dbReference>
<feature type="transmembrane region" description="Helical" evidence="1">
    <location>
        <begin position="914"/>
        <end position="934"/>
    </location>
</feature>
<keyword evidence="1" id="KW-0472">Membrane</keyword>
<gene>
    <name evidence="2" type="primary">czcA_3</name>
    <name evidence="2" type="ORF">LF1_11910</name>
</gene>
<feature type="transmembrane region" description="Helical" evidence="1">
    <location>
        <begin position="443"/>
        <end position="465"/>
    </location>
</feature>
<organism evidence="2 3">
    <name type="scientific">Rubripirellula obstinata</name>
    <dbReference type="NCBI Taxonomy" id="406547"/>
    <lineage>
        <taxon>Bacteria</taxon>
        <taxon>Pseudomonadati</taxon>
        <taxon>Planctomycetota</taxon>
        <taxon>Planctomycetia</taxon>
        <taxon>Pirellulales</taxon>
        <taxon>Pirellulaceae</taxon>
        <taxon>Rubripirellula</taxon>
    </lineage>
</organism>
<dbReference type="OrthoDB" id="9757876at2"/>
<comment type="caution">
    <text evidence="2">The sequence shown here is derived from an EMBL/GenBank/DDBJ whole genome shotgun (WGS) entry which is preliminary data.</text>
</comment>
<reference evidence="2 3" key="1">
    <citation type="submission" date="2019-08" db="EMBL/GenBank/DDBJ databases">
        <title>Deep-cultivation of Planctomycetes and their phenomic and genomic characterization uncovers novel biology.</title>
        <authorList>
            <person name="Wiegand S."/>
            <person name="Jogler M."/>
            <person name="Boedeker C."/>
            <person name="Pinto D."/>
            <person name="Vollmers J."/>
            <person name="Rivas-Marin E."/>
            <person name="Kohn T."/>
            <person name="Peeters S.H."/>
            <person name="Heuer A."/>
            <person name="Rast P."/>
            <person name="Oberbeckmann S."/>
            <person name="Bunk B."/>
            <person name="Jeske O."/>
            <person name="Meyerdierks A."/>
            <person name="Storesund J.E."/>
            <person name="Kallscheuer N."/>
            <person name="Luecker S."/>
            <person name="Lage O.M."/>
            <person name="Pohl T."/>
            <person name="Merkel B.J."/>
            <person name="Hornburger P."/>
            <person name="Mueller R.-W."/>
            <person name="Bruemmer F."/>
            <person name="Labrenz M."/>
            <person name="Spormann A.M."/>
            <person name="Op Den Camp H."/>
            <person name="Overmann J."/>
            <person name="Amann R."/>
            <person name="Jetten M.S.M."/>
            <person name="Mascher T."/>
            <person name="Medema M.H."/>
            <person name="Devos D.P."/>
            <person name="Kaster A.-K."/>
            <person name="Ovreas L."/>
            <person name="Rohde M."/>
            <person name="Galperin M.Y."/>
            <person name="Jogler C."/>
        </authorList>
    </citation>
    <scope>NUCLEOTIDE SEQUENCE [LARGE SCALE GENOMIC DNA]</scope>
    <source>
        <strain evidence="2 3">LF1</strain>
    </source>
</reference>
<evidence type="ECO:0000256" key="1">
    <source>
        <dbReference type="SAM" id="Phobius"/>
    </source>
</evidence>